<sequence length="271" mass="31596">MDLAIGFAIVGYGLWKHHQRSPISVDAPYLLNIPAEIRLVIYDFIFDDPTSVPTSEFLRPLLTSRLIYREAHQRGFTRANFNLLIKHRSGPYLSPRILRLPAPILRLVRNITILWDSITLDVKYFRRFFVELAYGPLNLDRLTFIFKCKFAQSMFRTSRAPLYPDVRSFSKFLLGELAVMENVRKIVFPSPGIQSKRNFQLLFDPKKPCLRDRESMESETVPKKLGDWQYSLFREDKDVKNWVLELTHPDTSVRSITTEVALEQPINPAHL</sequence>
<organism evidence="1 2">
    <name type="scientific">Amniculicola lignicola CBS 123094</name>
    <dbReference type="NCBI Taxonomy" id="1392246"/>
    <lineage>
        <taxon>Eukaryota</taxon>
        <taxon>Fungi</taxon>
        <taxon>Dikarya</taxon>
        <taxon>Ascomycota</taxon>
        <taxon>Pezizomycotina</taxon>
        <taxon>Dothideomycetes</taxon>
        <taxon>Pleosporomycetidae</taxon>
        <taxon>Pleosporales</taxon>
        <taxon>Amniculicolaceae</taxon>
        <taxon>Amniculicola</taxon>
    </lineage>
</organism>
<dbReference type="EMBL" id="ML977688">
    <property type="protein sequence ID" value="KAF1993722.1"/>
    <property type="molecule type" value="Genomic_DNA"/>
</dbReference>
<protein>
    <submittedName>
        <fullName evidence="1">Uncharacterized protein</fullName>
    </submittedName>
</protein>
<accession>A0A6A5VVC1</accession>
<keyword evidence="2" id="KW-1185">Reference proteome</keyword>
<name>A0A6A5VVC1_9PLEO</name>
<evidence type="ECO:0000313" key="2">
    <source>
        <dbReference type="Proteomes" id="UP000799779"/>
    </source>
</evidence>
<reference evidence="1" key="1">
    <citation type="journal article" date="2020" name="Stud. Mycol.">
        <title>101 Dothideomycetes genomes: a test case for predicting lifestyles and emergence of pathogens.</title>
        <authorList>
            <person name="Haridas S."/>
            <person name="Albert R."/>
            <person name="Binder M."/>
            <person name="Bloem J."/>
            <person name="Labutti K."/>
            <person name="Salamov A."/>
            <person name="Andreopoulos B."/>
            <person name="Baker S."/>
            <person name="Barry K."/>
            <person name="Bills G."/>
            <person name="Bluhm B."/>
            <person name="Cannon C."/>
            <person name="Castanera R."/>
            <person name="Culley D."/>
            <person name="Daum C."/>
            <person name="Ezra D."/>
            <person name="Gonzalez J."/>
            <person name="Henrissat B."/>
            <person name="Kuo A."/>
            <person name="Liang C."/>
            <person name="Lipzen A."/>
            <person name="Lutzoni F."/>
            <person name="Magnuson J."/>
            <person name="Mondo S."/>
            <person name="Nolan M."/>
            <person name="Ohm R."/>
            <person name="Pangilinan J."/>
            <person name="Park H.-J."/>
            <person name="Ramirez L."/>
            <person name="Alfaro M."/>
            <person name="Sun H."/>
            <person name="Tritt A."/>
            <person name="Yoshinaga Y."/>
            <person name="Zwiers L.-H."/>
            <person name="Turgeon B."/>
            <person name="Goodwin S."/>
            <person name="Spatafora J."/>
            <person name="Crous P."/>
            <person name="Grigoriev I."/>
        </authorList>
    </citation>
    <scope>NUCLEOTIDE SEQUENCE</scope>
    <source>
        <strain evidence="1">CBS 123094</strain>
    </source>
</reference>
<proteinExistence type="predicted"/>
<dbReference type="Proteomes" id="UP000799779">
    <property type="component" value="Unassembled WGS sequence"/>
</dbReference>
<evidence type="ECO:0000313" key="1">
    <source>
        <dbReference type="EMBL" id="KAF1993722.1"/>
    </source>
</evidence>
<gene>
    <name evidence="1" type="ORF">P154DRAFT_582496</name>
</gene>
<dbReference type="AlphaFoldDB" id="A0A6A5VVC1"/>
<dbReference type="OrthoDB" id="3786918at2759"/>